<dbReference type="EMBL" id="SMKI01000076">
    <property type="protein sequence ID" value="TDC76471.1"/>
    <property type="molecule type" value="Genomic_DNA"/>
</dbReference>
<reference evidence="2 3" key="1">
    <citation type="submission" date="2019-03" db="EMBL/GenBank/DDBJ databases">
        <title>Draft genome sequences of novel Actinobacteria.</title>
        <authorList>
            <person name="Sahin N."/>
            <person name="Ay H."/>
            <person name="Saygin H."/>
        </authorList>
    </citation>
    <scope>NUCLEOTIDE SEQUENCE [LARGE SCALE GENOMIC DNA]</scope>
    <source>
        <strain evidence="2 3">DSM 41900</strain>
    </source>
</reference>
<comment type="caution">
    <text evidence="2">The sequence shown here is derived from an EMBL/GenBank/DDBJ whole genome shotgun (WGS) entry which is preliminary data.</text>
</comment>
<proteinExistence type="predicted"/>
<keyword evidence="3" id="KW-1185">Reference proteome</keyword>
<name>A0A4R4TFV3_9ACTN</name>
<organism evidence="2 3">
    <name type="scientific">Streptomyces hainanensis</name>
    <dbReference type="NCBI Taxonomy" id="402648"/>
    <lineage>
        <taxon>Bacteria</taxon>
        <taxon>Bacillati</taxon>
        <taxon>Actinomycetota</taxon>
        <taxon>Actinomycetes</taxon>
        <taxon>Kitasatosporales</taxon>
        <taxon>Streptomycetaceae</taxon>
        <taxon>Streptomyces</taxon>
    </lineage>
</organism>
<evidence type="ECO:0008006" key="4">
    <source>
        <dbReference type="Google" id="ProtNLM"/>
    </source>
</evidence>
<sequence>MRRVVTALVAVATAGITALTLATPAAAAHGELVFGGGQVVENPSGCVNASISPLILFNRTNEFALVYDGANCTRNVIAVVPPGGQTTREFGVSVFVA</sequence>
<evidence type="ECO:0000256" key="1">
    <source>
        <dbReference type="SAM" id="SignalP"/>
    </source>
</evidence>
<accession>A0A4R4TFV3</accession>
<dbReference type="RefSeq" id="WP_132817536.1">
    <property type="nucleotide sequence ID" value="NZ_SMKI01000076.1"/>
</dbReference>
<evidence type="ECO:0000313" key="3">
    <source>
        <dbReference type="Proteomes" id="UP000295345"/>
    </source>
</evidence>
<dbReference type="AlphaFoldDB" id="A0A4R4TFV3"/>
<feature type="chain" id="PRO_5020875632" description="Secreted protein" evidence="1">
    <location>
        <begin position="28"/>
        <end position="97"/>
    </location>
</feature>
<evidence type="ECO:0000313" key="2">
    <source>
        <dbReference type="EMBL" id="TDC76471.1"/>
    </source>
</evidence>
<dbReference type="OrthoDB" id="4302870at2"/>
<keyword evidence="1" id="KW-0732">Signal</keyword>
<protein>
    <recommendedName>
        <fullName evidence="4">Secreted protein</fullName>
    </recommendedName>
</protein>
<feature type="signal peptide" evidence="1">
    <location>
        <begin position="1"/>
        <end position="27"/>
    </location>
</feature>
<gene>
    <name evidence="2" type="ORF">E1283_09730</name>
</gene>
<dbReference type="Proteomes" id="UP000295345">
    <property type="component" value="Unassembled WGS sequence"/>
</dbReference>